<comment type="subcellular location">
    <subcellularLocation>
        <location evidence="1">Cell membrane</location>
        <topology evidence="1">Single-pass type I membrane protein</topology>
    </subcellularLocation>
</comment>
<reference evidence="12 13" key="1">
    <citation type="submission" date="2022-11" db="EMBL/GenBank/DDBJ databases">
        <title>Whole genome sequence of Eschrichtius robustus ER-17-0199.</title>
        <authorList>
            <person name="Bruniche-Olsen A."/>
            <person name="Black A.N."/>
            <person name="Fields C.J."/>
            <person name="Walden K."/>
            <person name="Dewoody J.A."/>
        </authorList>
    </citation>
    <scope>NUCLEOTIDE SEQUENCE [LARGE SCALE GENOMIC DNA]</scope>
    <source>
        <strain evidence="12">ER-17-0199</strain>
        <tissue evidence="12">Blubber</tissue>
    </source>
</reference>
<feature type="region of interest" description="Disordered" evidence="10">
    <location>
        <begin position="253"/>
        <end position="280"/>
    </location>
</feature>
<dbReference type="PANTHER" id="PTHR31021">
    <property type="entry name" value="ADENOMATOSIS POLYPOSIS COLI DOWN-REGULATED 1"/>
    <property type="match status" value="1"/>
</dbReference>
<feature type="domain" description="APCDD1" evidence="11">
    <location>
        <begin position="1"/>
        <end position="223"/>
    </location>
</feature>
<dbReference type="Proteomes" id="UP001159641">
    <property type="component" value="Unassembled WGS sequence"/>
</dbReference>
<feature type="region of interest" description="Disordered" evidence="10">
    <location>
        <begin position="375"/>
        <end position="397"/>
    </location>
</feature>
<keyword evidence="13" id="KW-1185">Reference proteome</keyword>
<keyword evidence="5" id="KW-0732">Signal</keyword>
<dbReference type="Pfam" id="PF14921">
    <property type="entry name" value="APCDDC"/>
    <property type="match status" value="2"/>
</dbReference>
<dbReference type="GO" id="GO:0017147">
    <property type="term" value="F:Wnt-protein binding"/>
    <property type="evidence" value="ECO:0007669"/>
    <property type="project" value="InterPro"/>
</dbReference>
<evidence type="ECO:0000313" key="13">
    <source>
        <dbReference type="Proteomes" id="UP001159641"/>
    </source>
</evidence>
<evidence type="ECO:0000256" key="9">
    <source>
        <dbReference type="ARBA" id="ARBA00040474"/>
    </source>
</evidence>
<evidence type="ECO:0000256" key="1">
    <source>
        <dbReference type="ARBA" id="ARBA00004251"/>
    </source>
</evidence>
<comment type="caution">
    <text evidence="12">The sequence shown here is derived from an EMBL/GenBank/DDBJ whole genome shotgun (WGS) entry which is preliminary data.</text>
</comment>
<sequence>MLKHLHNGARITVQMPPAIEGHWVSTGCEVRSGPEFITRSYRFYHNNTFKAYQFYYGGNRCTSPIYTLVVRGKIRLRQASWIIRGGTEADYQLHRVQVVCHSEAVAERLGQLVNRTCPGFVPARGPWVQDVPYDLWREEGGRECTRAVNFAMHELQLVRVEKQYLQHNLDRLVEELFLGDIHTDASQRMFYRPSSYQPPLQNAKEAERVGRLPLDAHLGDIPSPCRGDPGLRADPGQVRCAVLCEFYRHQPMQRHQDGTLPRRHQGEGPASGKRRNRRGTFAGGRLIQTLQINDTSLQTPGVSEDAGNPAFNHRKPRVESVPGMERPGGLDFCPENKCLPAQVATCQSLSTGQELLDQKLLHAWLVSGSPGGFTDLRGRESSGEGAPSGEAALAHGPPNHDHACIACRIIHRSDEHRPPLLPPKADLTVGLHGEWVSQRCEVRPEVLFLTRHFIFHDNNHTWEGHYYHYSDPVCKHPTFTIYAKGRYSRGVHSARVMGGTEFVFKVNHMKVTPMDAATASLLNVFNGNECGAEGSWQVGVQQDVTRTNGCVALGIKLPHTEYEIFKMEQDACGRYLLFNGQRPSDGSSPDRPEKRATAYQMPLVQCASSAPRAEDFPEDSGGHQHRSRAPGRGPCPLLLAGLAGLWTLQAWPSLG</sequence>
<evidence type="ECO:0000256" key="2">
    <source>
        <dbReference type="ARBA" id="ARBA00022475"/>
    </source>
</evidence>
<name>A0AB34GA45_ESCRO</name>
<dbReference type="EMBL" id="JAIQCJ010002358">
    <property type="protein sequence ID" value="KAJ8776666.1"/>
    <property type="molecule type" value="Genomic_DNA"/>
</dbReference>
<keyword evidence="7" id="KW-0325">Glycoprotein</keyword>
<dbReference type="PANTHER" id="PTHR31021:SF2">
    <property type="entry name" value="PROTEIN APCDD1"/>
    <property type="match status" value="1"/>
</dbReference>
<keyword evidence="2" id="KW-1003">Cell membrane</keyword>
<feature type="region of interest" description="Disordered" evidence="10">
    <location>
        <begin position="610"/>
        <end position="631"/>
    </location>
</feature>
<keyword evidence="4" id="KW-0812">Transmembrane</keyword>
<dbReference type="GO" id="GO:0016055">
    <property type="term" value="P:Wnt signaling pathway"/>
    <property type="evidence" value="ECO:0007669"/>
    <property type="project" value="UniProtKB-KW"/>
</dbReference>
<evidence type="ECO:0000256" key="10">
    <source>
        <dbReference type="SAM" id="MobiDB-lite"/>
    </source>
</evidence>
<protein>
    <recommendedName>
        <fullName evidence="9">Protein APCDD1</fullName>
    </recommendedName>
</protein>
<feature type="region of interest" description="Disordered" evidence="10">
    <location>
        <begin position="297"/>
        <end position="323"/>
    </location>
</feature>
<dbReference type="GO" id="GO:0005886">
    <property type="term" value="C:plasma membrane"/>
    <property type="evidence" value="ECO:0007669"/>
    <property type="project" value="UniProtKB-SubCell"/>
</dbReference>
<dbReference type="InterPro" id="IPR042425">
    <property type="entry name" value="APCDD1"/>
</dbReference>
<evidence type="ECO:0000259" key="11">
    <source>
        <dbReference type="SMART" id="SM01352"/>
    </source>
</evidence>
<evidence type="ECO:0000256" key="7">
    <source>
        <dbReference type="ARBA" id="ARBA00023180"/>
    </source>
</evidence>
<dbReference type="InterPro" id="IPR029405">
    <property type="entry name" value="APCDD1_dom"/>
</dbReference>
<evidence type="ECO:0000256" key="5">
    <source>
        <dbReference type="ARBA" id="ARBA00022729"/>
    </source>
</evidence>
<evidence type="ECO:0000256" key="6">
    <source>
        <dbReference type="ARBA" id="ARBA00023136"/>
    </source>
</evidence>
<organism evidence="12 13">
    <name type="scientific">Eschrichtius robustus</name>
    <name type="common">California gray whale</name>
    <name type="synonym">Eschrichtius gibbosus</name>
    <dbReference type="NCBI Taxonomy" id="9764"/>
    <lineage>
        <taxon>Eukaryota</taxon>
        <taxon>Metazoa</taxon>
        <taxon>Chordata</taxon>
        <taxon>Craniata</taxon>
        <taxon>Vertebrata</taxon>
        <taxon>Euteleostomi</taxon>
        <taxon>Mammalia</taxon>
        <taxon>Eutheria</taxon>
        <taxon>Laurasiatheria</taxon>
        <taxon>Artiodactyla</taxon>
        <taxon>Whippomorpha</taxon>
        <taxon>Cetacea</taxon>
        <taxon>Mysticeti</taxon>
        <taxon>Eschrichtiidae</taxon>
        <taxon>Eschrichtius</taxon>
    </lineage>
</organism>
<proteinExistence type="inferred from homology"/>
<keyword evidence="6" id="KW-0472">Membrane</keyword>
<gene>
    <name evidence="12" type="ORF">J1605_015255</name>
</gene>
<dbReference type="AlphaFoldDB" id="A0AB34GA45"/>
<evidence type="ECO:0000256" key="8">
    <source>
        <dbReference type="ARBA" id="ARBA00038384"/>
    </source>
</evidence>
<keyword evidence="3" id="KW-0879">Wnt signaling pathway</keyword>
<accession>A0AB34GA45</accession>
<evidence type="ECO:0000256" key="3">
    <source>
        <dbReference type="ARBA" id="ARBA00022687"/>
    </source>
</evidence>
<dbReference type="SMART" id="SM01352">
    <property type="entry name" value="APCDDC"/>
    <property type="match status" value="2"/>
</dbReference>
<evidence type="ECO:0000256" key="4">
    <source>
        <dbReference type="ARBA" id="ARBA00022692"/>
    </source>
</evidence>
<evidence type="ECO:0000313" key="12">
    <source>
        <dbReference type="EMBL" id="KAJ8776666.1"/>
    </source>
</evidence>
<comment type="similarity">
    <text evidence="8">Belongs to the APCDD1 family.</text>
</comment>
<dbReference type="GO" id="GO:0030178">
    <property type="term" value="P:negative regulation of Wnt signaling pathway"/>
    <property type="evidence" value="ECO:0007669"/>
    <property type="project" value="InterPro"/>
</dbReference>
<feature type="domain" description="APCDD1" evidence="11">
    <location>
        <begin position="406"/>
        <end position="618"/>
    </location>
</feature>